<sequence>MDELPSKLRDTTALCWAAGTGNVDMLRRLLTEGVDVNLADYDRRTPLHIAASDGNAEIVKLLIQAGANCHAKDRWGVTPLDCAKDAVVASLMSTHIRASLFADTSTAPYRRVGSHNDALDALDANRPKNVLGEVHQVFAAIATGDTDTLKRAWLDGLALNAVDGAGRTALHVAVEKEQMNAIELLLSAGATVDVADEQGRTPMSIAVEMNASNVLSLFRRHVYTASSLPQVPITLDVPHAFAAIQHDDLARLQQLVPRLVHPDVQDYDARSLLHVAASEGRTSIVQFLVQVGANVNLLDRWGNSPLSEAMHFAHTDVATYLRDHHATEHGLDDNSLAKSPHQLDSTLLNTALEHILRCVCRQHKWQVGEVFVPIKDENTNGCALVLHNVWFRHTYNDTLPLQPLAQFRKARGMMLLDPGHDLAGRVYSGQQPEWVASLHTTSQSKFFFVPHARKAGLKAVVAVPMVHTLSVVAVLVWYATEALPEDPDEVHRIQRLVKAVVLLCVLRHESTATMSRFQYCQALEHACTGQGELTAVDTVAPDDAAVHDVVSLCISWHLFDYAMKLATSMSSEDHLATIDLFGALVALLKRGFFDDVVGPTLLDLEPCDVVDSISTKLHLVHVVVYVLAYLTTVSPTEGSVYSKSHLFQDELRQYVANLQPIGLDGSNSSSSDDMEEGIPTTTTQTTESAEVVEPLGIHPTPVVVECVLCKFKVPGHIHPGLPRPSVAPSPPPRTPQSSIFTRLRSPVWREFQELPCTLANEWDRFRGKDKLASTPSQDSFRSAKWTTSDVYDTVGNAHDNQTLFRRSPVGVGDRSRVLAVLNAILDDTSAMLTFDQITALHEAIFEQGHDGGAIREDAAVGYASERIYRVFLPSVEIELALRQYVTTLNDPTALPHPLVRAYYAFAALVFYIHPFYDGNGRVARLLGNVVARKGGFPHVIRHQDKTIQLTGFLETTLNMLDLHEDALRSRRTRLASKNTSTWF</sequence>
<dbReference type="GeneID" id="20802037"/>
<feature type="region of interest" description="Disordered" evidence="4">
    <location>
        <begin position="720"/>
        <end position="739"/>
    </location>
</feature>
<dbReference type="PROSITE" id="PS50088">
    <property type="entry name" value="ANK_REPEAT"/>
    <property type="match status" value="4"/>
</dbReference>
<dbReference type="RefSeq" id="XP_009820823.1">
    <property type="nucleotide sequence ID" value="XM_009822521.1"/>
</dbReference>
<proteinExistence type="predicted"/>
<dbReference type="Pfam" id="PF22922">
    <property type="entry name" value="GAF_NLP"/>
    <property type="match status" value="1"/>
</dbReference>
<dbReference type="AlphaFoldDB" id="W4HBC2"/>
<evidence type="ECO:0000256" key="2">
    <source>
        <dbReference type="ARBA" id="ARBA00023043"/>
    </source>
</evidence>
<evidence type="ECO:0000256" key="4">
    <source>
        <dbReference type="SAM" id="MobiDB-lite"/>
    </source>
</evidence>
<dbReference type="EMBL" id="KI913114">
    <property type="protein sequence ID" value="ETV88423.1"/>
    <property type="molecule type" value="Genomic_DNA"/>
</dbReference>
<feature type="region of interest" description="Disordered" evidence="4">
    <location>
        <begin position="665"/>
        <end position="688"/>
    </location>
</feature>
<dbReference type="SUPFAM" id="SSF48403">
    <property type="entry name" value="Ankyrin repeat"/>
    <property type="match status" value="1"/>
</dbReference>
<accession>W4HBC2</accession>
<feature type="repeat" description="ANK" evidence="3">
    <location>
        <begin position="9"/>
        <end position="41"/>
    </location>
</feature>
<dbReference type="InterPro" id="IPR055081">
    <property type="entry name" value="NLP1-9_GAF"/>
</dbReference>
<feature type="repeat" description="ANK" evidence="3">
    <location>
        <begin position="42"/>
        <end position="74"/>
    </location>
</feature>
<dbReference type="InterPro" id="IPR029016">
    <property type="entry name" value="GAF-like_dom_sf"/>
</dbReference>
<dbReference type="Gene3D" id="1.25.40.20">
    <property type="entry name" value="Ankyrin repeat-containing domain"/>
    <property type="match status" value="3"/>
</dbReference>
<dbReference type="PRINTS" id="PR01415">
    <property type="entry name" value="ANKYRIN"/>
</dbReference>
<gene>
    <name evidence="6" type="ORF">H257_00041</name>
</gene>
<dbReference type="PANTHER" id="PTHR24171">
    <property type="entry name" value="ANKYRIN REPEAT DOMAIN-CONTAINING PROTEIN 39-RELATED"/>
    <property type="match status" value="1"/>
</dbReference>
<keyword evidence="2 3" id="KW-0040">ANK repeat</keyword>
<feature type="domain" description="Fido" evidence="5">
    <location>
        <begin position="832"/>
        <end position="983"/>
    </location>
</feature>
<dbReference type="PROSITE" id="PS50297">
    <property type="entry name" value="ANK_REP_REGION"/>
    <property type="match status" value="4"/>
</dbReference>
<evidence type="ECO:0000259" key="5">
    <source>
        <dbReference type="PROSITE" id="PS51459"/>
    </source>
</evidence>
<dbReference type="InterPro" id="IPR003812">
    <property type="entry name" value="Fido"/>
</dbReference>
<dbReference type="Pfam" id="PF02661">
    <property type="entry name" value="Fic"/>
    <property type="match status" value="1"/>
</dbReference>
<organism evidence="6">
    <name type="scientific">Aphanomyces astaci</name>
    <name type="common">Crayfish plague agent</name>
    <dbReference type="NCBI Taxonomy" id="112090"/>
    <lineage>
        <taxon>Eukaryota</taxon>
        <taxon>Sar</taxon>
        <taxon>Stramenopiles</taxon>
        <taxon>Oomycota</taxon>
        <taxon>Saprolegniomycetes</taxon>
        <taxon>Saprolegniales</taxon>
        <taxon>Verrucalvaceae</taxon>
        <taxon>Aphanomyces</taxon>
    </lineage>
</organism>
<dbReference type="InterPro" id="IPR036770">
    <property type="entry name" value="Ankyrin_rpt-contain_sf"/>
</dbReference>
<dbReference type="Gene3D" id="3.30.450.40">
    <property type="match status" value="1"/>
</dbReference>
<protein>
    <recommendedName>
        <fullName evidence="5">Fido domain-containing protein</fullName>
    </recommendedName>
</protein>
<name>W4HBC2_APHAT</name>
<dbReference type="InterPro" id="IPR036597">
    <property type="entry name" value="Fido-like_dom_sf"/>
</dbReference>
<keyword evidence="1" id="KW-0677">Repeat</keyword>
<dbReference type="SUPFAM" id="SSF140931">
    <property type="entry name" value="Fic-like"/>
    <property type="match status" value="1"/>
</dbReference>
<feature type="repeat" description="ANK" evidence="3">
    <location>
        <begin position="268"/>
        <end position="300"/>
    </location>
</feature>
<dbReference type="VEuPathDB" id="FungiDB:H257_00041"/>
<dbReference type="OrthoDB" id="20872at2759"/>
<dbReference type="STRING" id="112090.W4HBC2"/>
<feature type="compositionally biased region" description="Pro residues" evidence="4">
    <location>
        <begin position="721"/>
        <end position="734"/>
    </location>
</feature>
<dbReference type="PROSITE" id="PS51459">
    <property type="entry name" value="FIDO"/>
    <property type="match status" value="1"/>
</dbReference>
<evidence type="ECO:0000256" key="1">
    <source>
        <dbReference type="ARBA" id="ARBA00022737"/>
    </source>
</evidence>
<evidence type="ECO:0000256" key="3">
    <source>
        <dbReference type="PROSITE-ProRule" id="PRU00023"/>
    </source>
</evidence>
<feature type="non-terminal residue" evidence="6">
    <location>
        <position position="1"/>
    </location>
</feature>
<dbReference type="Gene3D" id="1.10.3290.10">
    <property type="entry name" value="Fido-like domain"/>
    <property type="match status" value="1"/>
</dbReference>
<evidence type="ECO:0000313" key="6">
    <source>
        <dbReference type="EMBL" id="ETV88423.1"/>
    </source>
</evidence>
<dbReference type="InterPro" id="IPR002110">
    <property type="entry name" value="Ankyrin_rpt"/>
</dbReference>
<feature type="repeat" description="ANK" evidence="3">
    <location>
        <begin position="165"/>
        <end position="197"/>
    </location>
</feature>
<reference evidence="6" key="1">
    <citation type="submission" date="2013-12" db="EMBL/GenBank/DDBJ databases">
        <title>The Genome Sequence of Aphanomyces astaci APO3.</title>
        <authorList>
            <consortium name="The Broad Institute Genomics Platform"/>
            <person name="Russ C."/>
            <person name="Tyler B."/>
            <person name="van West P."/>
            <person name="Dieguez-Uribeondo J."/>
            <person name="Young S.K."/>
            <person name="Zeng Q."/>
            <person name="Gargeya S."/>
            <person name="Fitzgerald M."/>
            <person name="Abouelleil A."/>
            <person name="Alvarado L."/>
            <person name="Chapman S.B."/>
            <person name="Gainer-Dewar J."/>
            <person name="Goldberg J."/>
            <person name="Griggs A."/>
            <person name="Gujja S."/>
            <person name="Hansen M."/>
            <person name="Howarth C."/>
            <person name="Imamovic A."/>
            <person name="Ireland A."/>
            <person name="Larimer J."/>
            <person name="McCowan C."/>
            <person name="Murphy C."/>
            <person name="Pearson M."/>
            <person name="Poon T.W."/>
            <person name="Priest M."/>
            <person name="Roberts A."/>
            <person name="Saif S."/>
            <person name="Shea T."/>
            <person name="Sykes S."/>
            <person name="Wortman J."/>
            <person name="Nusbaum C."/>
            <person name="Birren B."/>
        </authorList>
    </citation>
    <scope>NUCLEOTIDE SEQUENCE [LARGE SCALE GENOMIC DNA]</scope>
    <source>
        <strain evidence="6">APO3</strain>
    </source>
</reference>
<dbReference type="Pfam" id="PF12796">
    <property type="entry name" value="Ank_2"/>
    <property type="match status" value="3"/>
</dbReference>
<dbReference type="SMART" id="SM00248">
    <property type="entry name" value="ANK"/>
    <property type="match status" value="6"/>
</dbReference>